<dbReference type="KEGG" id="pde:Pden_4619"/>
<keyword evidence="5" id="KW-0614">Plasmid</keyword>
<gene>
    <name evidence="5" type="ordered locus">Pden_4619</name>
</gene>
<dbReference type="GO" id="GO:0042597">
    <property type="term" value="C:periplasmic space"/>
    <property type="evidence" value="ECO:0007669"/>
    <property type="project" value="UniProtKB-SubCell"/>
</dbReference>
<dbReference type="Proteomes" id="UP000000361">
    <property type="component" value="Chromosome 1"/>
</dbReference>
<geneLocation type="plasmid" evidence="6">
    <name>pPD1222</name>
</geneLocation>
<evidence type="ECO:0000256" key="4">
    <source>
        <dbReference type="SAM" id="SignalP"/>
    </source>
</evidence>
<evidence type="ECO:0000256" key="1">
    <source>
        <dbReference type="ARBA" id="ARBA00004418"/>
    </source>
</evidence>
<proteinExistence type="predicted"/>
<keyword evidence="2 4" id="KW-0732">Signal</keyword>
<dbReference type="EnsemblBacteria" id="ABL72682">
    <property type="protein sequence ID" value="ABL72682"/>
    <property type="gene ID" value="Pden_4619"/>
</dbReference>
<feature type="signal peptide" evidence="4">
    <location>
        <begin position="1"/>
        <end position="21"/>
    </location>
</feature>
<keyword evidence="6" id="KW-1185">Reference proteome</keyword>
<dbReference type="Gene3D" id="3.40.190.170">
    <property type="entry name" value="Bacterial extracellular solute-binding protein, family 7"/>
    <property type="match status" value="1"/>
</dbReference>
<keyword evidence="3" id="KW-0574">Periplasm</keyword>
<dbReference type="eggNOG" id="COG1638">
    <property type="taxonomic scope" value="Bacteria"/>
</dbReference>
<accession>A1BAY8</accession>
<protein>
    <submittedName>
        <fullName evidence="5">TRAP dicarboxylate transporter-DctP subunit</fullName>
    </submittedName>
</protein>
<dbReference type="PANTHER" id="PTHR33376:SF4">
    <property type="entry name" value="SIALIC ACID-BINDING PERIPLASMIC PROTEIN SIAP"/>
    <property type="match status" value="1"/>
</dbReference>
<dbReference type="EMBL" id="CP000491">
    <property type="protein sequence ID" value="ABL72682.1"/>
    <property type="molecule type" value="Genomic_DNA"/>
</dbReference>
<comment type="subcellular location">
    <subcellularLocation>
        <location evidence="1">Periplasm</location>
    </subcellularLocation>
</comment>
<dbReference type="InterPro" id="IPR018389">
    <property type="entry name" value="DctP_fam"/>
</dbReference>
<reference evidence="6" key="1">
    <citation type="submission" date="2006-12" db="EMBL/GenBank/DDBJ databases">
        <title>Complete sequence of plasmid 1 of Paracoccus denitrificans PD1222.</title>
        <authorList>
            <person name="Copeland A."/>
            <person name="Lucas S."/>
            <person name="Lapidus A."/>
            <person name="Barry K."/>
            <person name="Detter J.C."/>
            <person name="Glavina del Rio T."/>
            <person name="Hammon N."/>
            <person name="Israni S."/>
            <person name="Dalin E."/>
            <person name="Tice H."/>
            <person name="Pitluck S."/>
            <person name="Munk A.C."/>
            <person name="Brettin T."/>
            <person name="Bruce D."/>
            <person name="Han C."/>
            <person name="Tapia R."/>
            <person name="Gilna P."/>
            <person name="Schmutz J."/>
            <person name="Larimer F."/>
            <person name="Land M."/>
            <person name="Hauser L."/>
            <person name="Kyrpides N."/>
            <person name="Lykidis A."/>
            <person name="Spiro S."/>
            <person name="Richardson D.J."/>
            <person name="Moir J.W.B."/>
            <person name="Ferguson S.J."/>
            <person name="van Spanning R.J.M."/>
            <person name="Richardson P."/>
        </authorList>
    </citation>
    <scope>NUCLEOTIDE SEQUENCE [LARGE SCALE GENOMIC DNA]</scope>
    <source>
        <strain evidence="6">Pd 1222</strain>
        <plasmid evidence="6">pPD1222</plasmid>
    </source>
</reference>
<sequence>MKLSHTLAAAGMVLLAGATLAASDTPLRVAGNFSQNITQVEIERTFFNGLSEATGVGISMNYNPMDVVGVKAPDALRMLRGGSFDVMSVQIGMASRDDPFFEGIDLIGVAPDMETLRKVVDAYREPFDQRLQERFNAKVLTLWPFGPQVFYCNHPLESVNDLRGLKVRSFTPSMSAMLESFGATPVTLQFSEVYPALQRGVASCGVTSPTSGNTGNWPEVTTHYLPMAVSGSVQGHFINLAAWNRFSPEEQEKLLAEFAKLEGEMWDLATNSSSNADACNTGQDECTDYRKFTMQMVQVTDADRERLKKIAESSVLPIWKQTCNAVDPQCSEIWNETAGAAAGLRID</sequence>
<evidence type="ECO:0000256" key="3">
    <source>
        <dbReference type="ARBA" id="ARBA00022764"/>
    </source>
</evidence>
<dbReference type="AlphaFoldDB" id="A1BAY8"/>
<name>A1BAY8_PARDP</name>
<dbReference type="PANTHER" id="PTHR33376">
    <property type="match status" value="1"/>
</dbReference>
<organism evidence="5 6">
    <name type="scientific">Paracoccus denitrificans (strain Pd 1222)</name>
    <dbReference type="NCBI Taxonomy" id="318586"/>
    <lineage>
        <taxon>Bacteria</taxon>
        <taxon>Pseudomonadati</taxon>
        <taxon>Pseudomonadota</taxon>
        <taxon>Alphaproteobacteria</taxon>
        <taxon>Rhodobacterales</taxon>
        <taxon>Paracoccaceae</taxon>
        <taxon>Paracoccus</taxon>
    </lineage>
</organism>
<dbReference type="OrthoDB" id="9799287at2"/>
<dbReference type="Pfam" id="PF03480">
    <property type="entry name" value="DctP"/>
    <property type="match status" value="1"/>
</dbReference>
<dbReference type="GO" id="GO:0055085">
    <property type="term" value="P:transmembrane transport"/>
    <property type="evidence" value="ECO:0007669"/>
    <property type="project" value="InterPro"/>
</dbReference>
<dbReference type="HOGENOM" id="CLU_056493_0_0_5"/>
<dbReference type="InterPro" id="IPR038404">
    <property type="entry name" value="TRAP_DctP_sf"/>
</dbReference>
<dbReference type="NCBIfam" id="NF037995">
    <property type="entry name" value="TRAP_S1"/>
    <property type="match status" value="1"/>
</dbReference>
<feature type="chain" id="PRO_5002632234" evidence="4">
    <location>
        <begin position="22"/>
        <end position="347"/>
    </location>
</feature>
<evidence type="ECO:0000313" key="5">
    <source>
        <dbReference type="EMBL" id="ABL72682.1"/>
    </source>
</evidence>
<evidence type="ECO:0000313" key="6">
    <source>
        <dbReference type="Proteomes" id="UP000000361"/>
    </source>
</evidence>
<dbReference type="CDD" id="cd13602">
    <property type="entry name" value="PBP2_TRAP_BpDctp6_7"/>
    <property type="match status" value="1"/>
</dbReference>
<evidence type="ECO:0000256" key="2">
    <source>
        <dbReference type="ARBA" id="ARBA00022729"/>
    </source>
</evidence>